<protein>
    <submittedName>
        <fullName evidence="2">Uncharacterized protein</fullName>
    </submittedName>
</protein>
<dbReference type="HOGENOM" id="CLU_456379_0_0_1"/>
<reference evidence="2 3" key="1">
    <citation type="submission" date="2014-04" db="EMBL/GenBank/DDBJ databases">
        <title>Evolutionary Origins and Diversification of the Mycorrhizal Mutualists.</title>
        <authorList>
            <consortium name="DOE Joint Genome Institute"/>
            <consortium name="Mycorrhizal Genomics Consortium"/>
            <person name="Kohler A."/>
            <person name="Kuo A."/>
            <person name="Nagy L.G."/>
            <person name="Floudas D."/>
            <person name="Copeland A."/>
            <person name="Barry K.W."/>
            <person name="Cichocki N."/>
            <person name="Veneault-Fourrey C."/>
            <person name="LaButti K."/>
            <person name="Lindquist E.A."/>
            <person name="Lipzen A."/>
            <person name="Lundell T."/>
            <person name="Morin E."/>
            <person name="Murat C."/>
            <person name="Riley R."/>
            <person name="Ohm R."/>
            <person name="Sun H."/>
            <person name="Tunlid A."/>
            <person name="Henrissat B."/>
            <person name="Grigoriev I.V."/>
            <person name="Hibbett D.S."/>
            <person name="Martin F."/>
        </authorList>
    </citation>
    <scope>NUCLEOTIDE SEQUENCE [LARGE SCALE GENOMIC DNA]</scope>
    <source>
        <strain evidence="2 3">FD-317 M1</strain>
    </source>
</reference>
<feature type="compositionally biased region" description="Acidic residues" evidence="1">
    <location>
        <begin position="378"/>
        <end position="393"/>
    </location>
</feature>
<proteinExistence type="predicted"/>
<feature type="compositionally biased region" description="Basic and acidic residues" evidence="1">
    <location>
        <begin position="360"/>
        <end position="377"/>
    </location>
</feature>
<feature type="region of interest" description="Disordered" evidence="1">
    <location>
        <begin position="331"/>
        <end position="403"/>
    </location>
</feature>
<accession>A0A0D0BXL8</accession>
<feature type="compositionally biased region" description="Basic and acidic residues" evidence="1">
    <location>
        <begin position="589"/>
        <end position="600"/>
    </location>
</feature>
<feature type="region of interest" description="Disordered" evidence="1">
    <location>
        <begin position="576"/>
        <end position="600"/>
    </location>
</feature>
<sequence>MSSKTTPEKNLADIRADILLLSSYFRDAEVPGLGAEHTKDDLDSAVVNAAASLLCTGTKKSPHADVVNAVALTIEGSKPLLTFTENIRITSDGSPFEETPITPDPSKAAALLDNWSEDLCDHTYTSHLEDVVNAISLFSSLEVPRSGYGAKFVFFIHRRAFRKLALRTRDFTLRWGGVLPFKTARLELGTIQQTMAPMTFKIELEPTVMSVVNHARITSEALGKNWFMFNLSATTIERWLDLFEYIWRQLEDMLLNERTDESKLPKPRESPPSLFQTQVAVLSIECLRALRPVLLHIFTSYETLISRLHQNEMSTIYKKVRTKFEGFKFPSQENKVEGEGEAKDKDKDEGEVQDEGEGGSDAKDKVEGEGKSEAKDMGEDEDEDKDEDKDEGEPEFRRQRNENSGSRVIRFLDTITAWFVSCTTVWKAATMAERRYFDDMAYRRITIGVPPSYIPYHSADNVVSILKDLLGETCEVSSSRTHGLAGFASRACIHAEAALMALLYNKKMHISVTKKCCFMCWVLYLVLTNLDNPIIFAFGAHGVLYPWIAPPGLPDQVYRDIYEWLLEACQQHVIGGHSRHSSGAGSEVSDGKGVMEEESYDKQTLDNYVLNK</sequence>
<dbReference type="Proteomes" id="UP000053593">
    <property type="component" value="Unassembled WGS sequence"/>
</dbReference>
<evidence type="ECO:0000313" key="2">
    <source>
        <dbReference type="EMBL" id="KIK50222.1"/>
    </source>
</evidence>
<organism evidence="2 3">
    <name type="scientific">Collybiopsis luxurians FD-317 M1</name>
    <dbReference type="NCBI Taxonomy" id="944289"/>
    <lineage>
        <taxon>Eukaryota</taxon>
        <taxon>Fungi</taxon>
        <taxon>Dikarya</taxon>
        <taxon>Basidiomycota</taxon>
        <taxon>Agaricomycotina</taxon>
        <taxon>Agaricomycetes</taxon>
        <taxon>Agaricomycetidae</taxon>
        <taxon>Agaricales</taxon>
        <taxon>Marasmiineae</taxon>
        <taxon>Omphalotaceae</taxon>
        <taxon>Collybiopsis</taxon>
        <taxon>Collybiopsis luxurians</taxon>
    </lineage>
</organism>
<evidence type="ECO:0000313" key="3">
    <source>
        <dbReference type="Proteomes" id="UP000053593"/>
    </source>
</evidence>
<name>A0A0D0BXL8_9AGAR</name>
<dbReference type="AlphaFoldDB" id="A0A0D0BXL8"/>
<gene>
    <name evidence="2" type="ORF">GYMLUDRAFT_253173</name>
</gene>
<keyword evidence="3" id="KW-1185">Reference proteome</keyword>
<feature type="compositionally biased region" description="Basic and acidic residues" evidence="1">
    <location>
        <begin position="334"/>
        <end position="350"/>
    </location>
</feature>
<evidence type="ECO:0000256" key="1">
    <source>
        <dbReference type="SAM" id="MobiDB-lite"/>
    </source>
</evidence>
<dbReference type="EMBL" id="KN834918">
    <property type="protein sequence ID" value="KIK50222.1"/>
    <property type="molecule type" value="Genomic_DNA"/>
</dbReference>